<gene>
    <name evidence="2" type="ORF">M9458_051722</name>
</gene>
<feature type="region of interest" description="Disordered" evidence="1">
    <location>
        <begin position="260"/>
        <end position="296"/>
    </location>
</feature>
<feature type="compositionally biased region" description="Low complexity" evidence="1">
    <location>
        <begin position="276"/>
        <end position="289"/>
    </location>
</feature>
<keyword evidence="3" id="KW-1185">Reference proteome</keyword>
<name>A0ABD0MSG3_CIRMR</name>
<comment type="caution">
    <text evidence="2">The sequence shown here is derived from an EMBL/GenBank/DDBJ whole genome shotgun (WGS) entry which is preliminary data.</text>
</comment>
<accession>A0ABD0MSG3</accession>
<evidence type="ECO:0000256" key="1">
    <source>
        <dbReference type="SAM" id="MobiDB-lite"/>
    </source>
</evidence>
<dbReference type="EMBL" id="JAMKFB020000155">
    <property type="protein sequence ID" value="KAL0152969.1"/>
    <property type="molecule type" value="Genomic_DNA"/>
</dbReference>
<sequence length="364" mass="39073">MDPLASRLSFPVTEQSVAAGSSSFSPGQSTDTATDVILCRIKQRSHTLDQYTREFLSISHYATLPDCIQIEVFCDGVNEPLRARLRREGPRSSLEAFMNLALSCVGSPCTVGVAERERDDAVVATARPARKLAVMPEHDHTNTFSAWIAREMPAVSERAHATVASVSVHKMAATAELVHNMTAKTEPRHVTAAIPEPCKVTAAFPESNQVSESSQVATVFPESSQVSKSSQFTAAFPESSQVRLQLCFLCQVKLELSPANGTSVKPAPANVTSVKPAPANATPAKPQPAHAMPARPEPAPVMAAFPQPVHKMAPIPEPVHKMAAFPEPVHKMAAVPEPVHKMAATSKPVHKMAAIPEPLHKMVC</sequence>
<protein>
    <recommendedName>
        <fullName evidence="4">Retrotransposon gag domain-containing protein</fullName>
    </recommendedName>
</protein>
<proteinExistence type="predicted"/>
<evidence type="ECO:0008006" key="4">
    <source>
        <dbReference type="Google" id="ProtNLM"/>
    </source>
</evidence>
<evidence type="ECO:0000313" key="3">
    <source>
        <dbReference type="Proteomes" id="UP001529510"/>
    </source>
</evidence>
<evidence type="ECO:0000313" key="2">
    <source>
        <dbReference type="EMBL" id="KAL0152969.1"/>
    </source>
</evidence>
<reference evidence="2 3" key="1">
    <citation type="submission" date="2024-05" db="EMBL/GenBank/DDBJ databases">
        <title>Genome sequencing and assembly of Indian major carp, Cirrhinus mrigala (Hamilton, 1822).</title>
        <authorList>
            <person name="Mohindra V."/>
            <person name="Chowdhury L.M."/>
            <person name="Lal K."/>
            <person name="Jena J.K."/>
        </authorList>
    </citation>
    <scope>NUCLEOTIDE SEQUENCE [LARGE SCALE GENOMIC DNA]</scope>
    <source>
        <strain evidence="2">CM1030</strain>
        <tissue evidence="2">Blood</tissue>
    </source>
</reference>
<organism evidence="2 3">
    <name type="scientific">Cirrhinus mrigala</name>
    <name type="common">Mrigala</name>
    <dbReference type="NCBI Taxonomy" id="683832"/>
    <lineage>
        <taxon>Eukaryota</taxon>
        <taxon>Metazoa</taxon>
        <taxon>Chordata</taxon>
        <taxon>Craniata</taxon>
        <taxon>Vertebrata</taxon>
        <taxon>Euteleostomi</taxon>
        <taxon>Actinopterygii</taxon>
        <taxon>Neopterygii</taxon>
        <taxon>Teleostei</taxon>
        <taxon>Ostariophysi</taxon>
        <taxon>Cypriniformes</taxon>
        <taxon>Cyprinidae</taxon>
        <taxon>Labeoninae</taxon>
        <taxon>Labeonini</taxon>
        <taxon>Cirrhinus</taxon>
    </lineage>
</organism>
<dbReference type="Proteomes" id="UP001529510">
    <property type="component" value="Unassembled WGS sequence"/>
</dbReference>
<dbReference type="AlphaFoldDB" id="A0ABD0MSG3"/>